<reference evidence="3" key="3">
    <citation type="submission" date="2020-12" db="UniProtKB">
        <authorList>
            <consortium name="EnsemblPlants"/>
        </authorList>
    </citation>
    <scope>IDENTIFICATION</scope>
</reference>
<proteinExistence type="predicted"/>
<dbReference type="InParanoid" id="A0A2K1J6Z6"/>
<sequence length="283" mass="32182">MLHEVGGVLKKPADGYVTKASVEEAFKLYRNDMKPCHPVMKAFAKNCYPVRVKLVGMWDTVGVLGVPDSAFKSNTWKNYIFHDQDLSCIVDEAYQALAIDEYREDFDPTLRGKMTPENKKLEQCWFVDSHSNCGGGIVGDDLRQLSYEWMQDKAIANGSRYKWTYKASEQRPHWRTELEDSFRNKLGGAYAWIKEKEHSRVIGQSVGELQHWSVKLRPQNNSKYSPKGLGTVDDSSGEMKQFRSDIPYTKPPVVLCSFNEDSIFTSYSAERSSSGCNGEKKTS</sequence>
<dbReference type="Proteomes" id="UP000006727">
    <property type="component" value="Chromosome 16"/>
</dbReference>
<evidence type="ECO:0000313" key="4">
    <source>
        <dbReference type="Proteomes" id="UP000006727"/>
    </source>
</evidence>
<dbReference type="Pfam" id="PF09994">
    <property type="entry name" value="T6SS_Tle1-like_cat"/>
    <property type="match status" value="1"/>
</dbReference>
<accession>A0A2K1J6Z6</accession>
<dbReference type="InterPro" id="IPR018712">
    <property type="entry name" value="Tle1-like_cat"/>
</dbReference>
<keyword evidence="4" id="KW-1185">Reference proteome</keyword>
<dbReference type="PANTHER" id="PTHR33840">
    <property type="match status" value="1"/>
</dbReference>
<feature type="domain" description="T6SS Phospholipase effector Tle1-like catalytic" evidence="1">
    <location>
        <begin position="44"/>
        <end position="152"/>
    </location>
</feature>
<protein>
    <recommendedName>
        <fullName evidence="1">T6SS Phospholipase effector Tle1-like catalytic domain-containing protein</fullName>
    </recommendedName>
</protein>
<evidence type="ECO:0000259" key="1">
    <source>
        <dbReference type="Pfam" id="PF09994"/>
    </source>
</evidence>
<dbReference type="Gramene" id="Pp3c16_3090V3.1">
    <property type="protein sequence ID" value="Pp3c16_3090V3.1"/>
    <property type="gene ID" value="Pp3c16_3090"/>
</dbReference>
<name>A0A2K1J6Z6_PHYPA</name>
<dbReference type="PANTHER" id="PTHR33840:SF1">
    <property type="entry name" value="TLE1 PHOSPHOLIPASE DOMAIN-CONTAINING PROTEIN"/>
    <property type="match status" value="1"/>
</dbReference>
<dbReference type="PaxDb" id="3218-PP1S127_13V6.1"/>
<dbReference type="AlphaFoldDB" id="A0A2K1J6Z6"/>
<dbReference type="EnsemblPlants" id="Pp3c16_3090V3.1">
    <property type="protein sequence ID" value="Pp3c16_3090V3.1"/>
    <property type="gene ID" value="Pp3c16_3090"/>
</dbReference>
<gene>
    <name evidence="2" type="ORF">PHYPA_020405</name>
</gene>
<evidence type="ECO:0000313" key="3">
    <source>
        <dbReference type="EnsemblPlants" id="Pp3c16_3090V3.1"/>
    </source>
</evidence>
<dbReference type="EMBL" id="ABEU02000016">
    <property type="protein sequence ID" value="PNR37297.1"/>
    <property type="molecule type" value="Genomic_DNA"/>
</dbReference>
<reference evidence="2 4" key="1">
    <citation type="journal article" date="2008" name="Science">
        <title>The Physcomitrella genome reveals evolutionary insights into the conquest of land by plants.</title>
        <authorList>
            <person name="Rensing S."/>
            <person name="Lang D."/>
            <person name="Zimmer A."/>
            <person name="Terry A."/>
            <person name="Salamov A."/>
            <person name="Shapiro H."/>
            <person name="Nishiyama T."/>
            <person name="Perroud P.-F."/>
            <person name="Lindquist E."/>
            <person name="Kamisugi Y."/>
            <person name="Tanahashi T."/>
            <person name="Sakakibara K."/>
            <person name="Fujita T."/>
            <person name="Oishi K."/>
            <person name="Shin-I T."/>
            <person name="Kuroki Y."/>
            <person name="Toyoda A."/>
            <person name="Suzuki Y."/>
            <person name="Hashimoto A."/>
            <person name="Yamaguchi K."/>
            <person name="Sugano A."/>
            <person name="Kohara Y."/>
            <person name="Fujiyama A."/>
            <person name="Anterola A."/>
            <person name="Aoki S."/>
            <person name="Ashton N."/>
            <person name="Barbazuk W.B."/>
            <person name="Barker E."/>
            <person name="Bennetzen J."/>
            <person name="Bezanilla M."/>
            <person name="Blankenship R."/>
            <person name="Cho S.H."/>
            <person name="Dutcher S."/>
            <person name="Estelle M."/>
            <person name="Fawcett J.A."/>
            <person name="Gundlach H."/>
            <person name="Hanada K."/>
            <person name="Heyl A."/>
            <person name="Hicks K.A."/>
            <person name="Hugh J."/>
            <person name="Lohr M."/>
            <person name="Mayer K."/>
            <person name="Melkozernov A."/>
            <person name="Murata T."/>
            <person name="Nelson D."/>
            <person name="Pils B."/>
            <person name="Prigge M."/>
            <person name="Reiss B."/>
            <person name="Renner T."/>
            <person name="Rombauts S."/>
            <person name="Rushton P."/>
            <person name="Sanderfoot A."/>
            <person name="Schween G."/>
            <person name="Shiu S.-H."/>
            <person name="Stueber K."/>
            <person name="Theodoulou F.L."/>
            <person name="Tu H."/>
            <person name="Van de Peer Y."/>
            <person name="Verrier P.J."/>
            <person name="Waters E."/>
            <person name="Wood A."/>
            <person name="Yang L."/>
            <person name="Cove D."/>
            <person name="Cuming A."/>
            <person name="Hasebe M."/>
            <person name="Lucas S."/>
            <person name="Mishler D.B."/>
            <person name="Reski R."/>
            <person name="Grigoriev I."/>
            <person name="Quatrano R.S."/>
            <person name="Boore J.L."/>
        </authorList>
    </citation>
    <scope>NUCLEOTIDE SEQUENCE [LARGE SCALE GENOMIC DNA]</scope>
    <source>
        <strain evidence="3 4">cv. Gransden 2004</strain>
    </source>
</reference>
<evidence type="ECO:0000313" key="2">
    <source>
        <dbReference type="EMBL" id="PNR37297.1"/>
    </source>
</evidence>
<organism evidence="2">
    <name type="scientific">Physcomitrium patens</name>
    <name type="common">Spreading-leaved earth moss</name>
    <name type="synonym">Physcomitrella patens</name>
    <dbReference type="NCBI Taxonomy" id="3218"/>
    <lineage>
        <taxon>Eukaryota</taxon>
        <taxon>Viridiplantae</taxon>
        <taxon>Streptophyta</taxon>
        <taxon>Embryophyta</taxon>
        <taxon>Bryophyta</taxon>
        <taxon>Bryophytina</taxon>
        <taxon>Bryopsida</taxon>
        <taxon>Funariidae</taxon>
        <taxon>Funariales</taxon>
        <taxon>Funariaceae</taxon>
        <taxon>Physcomitrium</taxon>
    </lineage>
</organism>
<reference evidence="2 4" key="2">
    <citation type="journal article" date="2018" name="Plant J.">
        <title>The Physcomitrella patens chromosome-scale assembly reveals moss genome structure and evolution.</title>
        <authorList>
            <person name="Lang D."/>
            <person name="Ullrich K.K."/>
            <person name="Murat F."/>
            <person name="Fuchs J."/>
            <person name="Jenkins J."/>
            <person name="Haas F.B."/>
            <person name="Piednoel M."/>
            <person name="Gundlach H."/>
            <person name="Van Bel M."/>
            <person name="Meyberg R."/>
            <person name="Vives C."/>
            <person name="Morata J."/>
            <person name="Symeonidi A."/>
            <person name="Hiss M."/>
            <person name="Muchero W."/>
            <person name="Kamisugi Y."/>
            <person name="Saleh O."/>
            <person name="Blanc G."/>
            <person name="Decker E.L."/>
            <person name="van Gessel N."/>
            <person name="Grimwood J."/>
            <person name="Hayes R.D."/>
            <person name="Graham S.W."/>
            <person name="Gunter L.E."/>
            <person name="McDaniel S.F."/>
            <person name="Hoernstein S.N.W."/>
            <person name="Larsson A."/>
            <person name="Li F.W."/>
            <person name="Perroud P.F."/>
            <person name="Phillips J."/>
            <person name="Ranjan P."/>
            <person name="Rokshar D.S."/>
            <person name="Rothfels C.J."/>
            <person name="Schneider L."/>
            <person name="Shu S."/>
            <person name="Stevenson D.W."/>
            <person name="Thummler F."/>
            <person name="Tillich M."/>
            <person name="Villarreal Aguilar J.C."/>
            <person name="Widiez T."/>
            <person name="Wong G.K."/>
            <person name="Wymore A."/>
            <person name="Zhang Y."/>
            <person name="Zimmer A.D."/>
            <person name="Quatrano R.S."/>
            <person name="Mayer K.F.X."/>
            <person name="Goodstein D."/>
            <person name="Casacuberta J.M."/>
            <person name="Vandepoele K."/>
            <person name="Reski R."/>
            <person name="Cuming A.C."/>
            <person name="Tuskan G.A."/>
            <person name="Maumus F."/>
            <person name="Salse J."/>
            <person name="Schmutz J."/>
            <person name="Rensing S.A."/>
        </authorList>
    </citation>
    <scope>NUCLEOTIDE SEQUENCE [LARGE SCALE GENOMIC DNA]</scope>
    <source>
        <strain evidence="3 4">cv. Gransden 2004</strain>
    </source>
</reference>